<reference evidence="1 2" key="1">
    <citation type="submission" date="2024-04" db="EMBL/GenBank/DDBJ databases">
        <title>Role of Flies in the Dissemination of Carbapenem-Resistant Enterobacteriaceae (CRE): An Epidemiological and Genomic Study in China.</title>
        <authorList>
            <person name="Kaichao C."/>
            <person name="Zhang R."/>
            <person name="Chen S."/>
        </authorList>
    </citation>
    <scope>NUCLEOTIDE SEQUENCE [LARGE SCALE GENOMIC DNA]</scope>
    <source>
        <strain evidence="2">fly-1011</strain>
    </source>
</reference>
<protein>
    <submittedName>
        <fullName evidence="1">Uncharacterized protein</fullName>
    </submittedName>
</protein>
<proteinExistence type="predicted"/>
<organism evidence="1 2">
    <name type="scientific">Proteus genomosp. 6</name>
    <dbReference type="NCBI Taxonomy" id="1311820"/>
    <lineage>
        <taxon>Bacteria</taxon>
        <taxon>Pseudomonadati</taxon>
        <taxon>Pseudomonadota</taxon>
        <taxon>Gammaproteobacteria</taxon>
        <taxon>Enterobacterales</taxon>
        <taxon>Morganellaceae</taxon>
        <taxon>Proteus</taxon>
    </lineage>
</organism>
<keyword evidence="2" id="KW-1185">Reference proteome</keyword>
<gene>
    <name evidence="1" type="ORF">ABN253_17570</name>
</gene>
<name>A0ABV1LE19_9GAMM</name>
<evidence type="ECO:0000313" key="2">
    <source>
        <dbReference type="Proteomes" id="UP001436462"/>
    </source>
</evidence>
<accession>A0ABV1LE19</accession>
<comment type="caution">
    <text evidence="1">The sequence shown here is derived from an EMBL/GenBank/DDBJ whole genome shotgun (WGS) entry which is preliminary data.</text>
</comment>
<dbReference type="RefSeq" id="WP_349420298.1">
    <property type="nucleotide sequence ID" value="NZ_JBEEWF010000015.1"/>
</dbReference>
<dbReference type="EMBL" id="JBEEWF010000015">
    <property type="protein sequence ID" value="MEQ5349978.1"/>
    <property type="molecule type" value="Genomic_DNA"/>
</dbReference>
<evidence type="ECO:0000313" key="1">
    <source>
        <dbReference type="EMBL" id="MEQ5349978.1"/>
    </source>
</evidence>
<dbReference type="Proteomes" id="UP001436462">
    <property type="component" value="Unassembled WGS sequence"/>
</dbReference>
<sequence>MEQVYMARTGGTVRSSLIVYRDGLKIKLHYLVLGRTNPNKTERLKGVKCKRFEILNNEFTFNNINDINPHKLPAKEFKELFVNEFYQFIFNGVSNVKHTETPIKELTECFINEYLSKNS</sequence>